<feature type="domain" description="CARMIL C-terminal" evidence="2">
    <location>
        <begin position="79"/>
        <end position="234"/>
    </location>
</feature>
<accession>A0AAE1FRR1</accession>
<dbReference type="InterPro" id="IPR031943">
    <property type="entry name" value="CARMIL_C"/>
</dbReference>
<evidence type="ECO:0000256" key="1">
    <source>
        <dbReference type="SAM" id="MobiDB-lite"/>
    </source>
</evidence>
<evidence type="ECO:0000259" key="2">
    <source>
        <dbReference type="Pfam" id="PF16000"/>
    </source>
</evidence>
<feature type="compositionally biased region" description="Basic and acidic residues" evidence="1">
    <location>
        <begin position="461"/>
        <end position="484"/>
    </location>
</feature>
<dbReference type="AlphaFoldDB" id="A0AAE1FRR1"/>
<feature type="compositionally biased region" description="Polar residues" evidence="1">
    <location>
        <begin position="412"/>
        <end position="421"/>
    </location>
</feature>
<feature type="compositionally biased region" description="Low complexity" evidence="1">
    <location>
        <begin position="606"/>
        <end position="636"/>
    </location>
</feature>
<name>A0AAE1FRR1_PETCI</name>
<feature type="compositionally biased region" description="Basic and acidic residues" evidence="1">
    <location>
        <begin position="401"/>
        <end position="410"/>
    </location>
</feature>
<feature type="compositionally biased region" description="Basic and acidic residues" evidence="1">
    <location>
        <begin position="174"/>
        <end position="191"/>
    </location>
</feature>
<feature type="compositionally biased region" description="Polar residues" evidence="1">
    <location>
        <begin position="192"/>
        <end position="205"/>
    </location>
</feature>
<keyword evidence="4" id="KW-1185">Reference proteome</keyword>
<feature type="compositionally biased region" description="Polar residues" evidence="1">
    <location>
        <begin position="518"/>
        <end position="537"/>
    </location>
</feature>
<proteinExistence type="predicted"/>
<reference evidence="3" key="1">
    <citation type="submission" date="2023-10" db="EMBL/GenBank/DDBJ databases">
        <title>Genome assemblies of two species of porcelain crab, Petrolisthes cinctipes and Petrolisthes manimaculis (Anomura: Porcellanidae).</title>
        <authorList>
            <person name="Angst P."/>
        </authorList>
    </citation>
    <scope>NUCLEOTIDE SEQUENCE</scope>
    <source>
        <strain evidence="3">PB745_01</strain>
        <tissue evidence="3">Gill</tissue>
    </source>
</reference>
<feature type="compositionally biased region" description="Polar residues" evidence="1">
    <location>
        <begin position="292"/>
        <end position="308"/>
    </location>
</feature>
<gene>
    <name evidence="3" type="ORF">Pcinc_017307</name>
</gene>
<dbReference type="Proteomes" id="UP001286313">
    <property type="component" value="Unassembled WGS sequence"/>
</dbReference>
<dbReference type="Pfam" id="PF16000">
    <property type="entry name" value="CARMIL_C"/>
    <property type="match status" value="1"/>
</dbReference>
<feature type="region of interest" description="Disordered" evidence="1">
    <location>
        <begin position="154"/>
        <end position="228"/>
    </location>
</feature>
<evidence type="ECO:0000313" key="4">
    <source>
        <dbReference type="Proteomes" id="UP001286313"/>
    </source>
</evidence>
<sequence length="705" mass="75918">MLWDWWCTWSPAGLLTLCLLTLLAAYLVRKLISHLHDVVLRRDEAGNPIETKLHQLSTDLHTVITNYLQDTVESMVRSAQDKCPNVLSEEKVVNDVRAACMAKSQLSYQLVESAIVEQAGSVILNKVNEVNLAIASTVSDRVIDEVVESLSKTCKNLQSGEGPRKRASTGTEMGGRERGSSESSSRSERSDTVSQGDDTTSQKSDPSPLATPQLASKRKSLHGRKLRPQSVVAESLDSVSELPSSCGQLQHLGKARPRRVKTRAPTRPMGRADLVEEDHDISEGVDTFFRPESSTPTTPLISPDSENSPHLLKYGSTSSVESSPHTGGARTGSERGSMESLTRSDSLARSESDMTRDSPRPRTKSRDTEEDEDDEEEDHSIDEKSSRSVTSLIGKLSNENVMKRSPDMSARKPSTSSNISSIEDKSRSEEDGKEDSPPRRMAGLPKIGMGMGGTLMAEMKMIQEKRTSFLPKDDDKDKDERKESAGSQPFAGVRLRSTGLADSLKSPTNGFPRGSGGNKSPNCNRDSSCIDTSGPSPNTKPIITALKPKPPPPLAPKPRPKSVGGAGDRGSGDFDSGDGDEDDPPIKSVKEMAASLARASIHGARRPLSAAPALAPTPAFAPAPTTSTATQTQQQQHGAVGELLVALDKRRSTLTTTQLEELEETWVDGEGAAVEGEGGGRSLLRQTSHKHVLAPDLTLDDVVNV</sequence>
<feature type="compositionally biased region" description="Pro residues" evidence="1">
    <location>
        <begin position="548"/>
        <end position="557"/>
    </location>
</feature>
<feature type="compositionally biased region" description="Polar residues" evidence="1">
    <location>
        <begin position="315"/>
        <end position="325"/>
    </location>
</feature>
<feature type="compositionally biased region" description="Basic and acidic residues" evidence="1">
    <location>
        <begin position="422"/>
        <end position="438"/>
    </location>
</feature>
<feature type="compositionally biased region" description="Basic residues" evidence="1">
    <location>
        <begin position="216"/>
        <end position="227"/>
    </location>
</feature>
<feature type="compositionally biased region" description="Basic and acidic residues" evidence="1">
    <location>
        <begin position="346"/>
        <end position="367"/>
    </location>
</feature>
<comment type="caution">
    <text evidence="3">The sequence shown here is derived from an EMBL/GenBank/DDBJ whole genome shotgun (WGS) entry which is preliminary data.</text>
</comment>
<feature type="compositionally biased region" description="Acidic residues" evidence="1">
    <location>
        <begin position="368"/>
        <end position="380"/>
    </location>
</feature>
<feature type="region of interest" description="Disordered" evidence="1">
    <location>
        <begin position="240"/>
        <end position="637"/>
    </location>
</feature>
<feature type="compositionally biased region" description="Basic residues" evidence="1">
    <location>
        <begin position="253"/>
        <end position="264"/>
    </location>
</feature>
<dbReference type="EMBL" id="JAWQEG010001595">
    <property type="protein sequence ID" value="KAK3878027.1"/>
    <property type="molecule type" value="Genomic_DNA"/>
</dbReference>
<protein>
    <recommendedName>
        <fullName evidence="2">CARMIL C-terminal domain-containing protein</fullName>
    </recommendedName>
</protein>
<organism evidence="3 4">
    <name type="scientific">Petrolisthes cinctipes</name>
    <name type="common">Flat porcelain crab</name>
    <dbReference type="NCBI Taxonomy" id="88211"/>
    <lineage>
        <taxon>Eukaryota</taxon>
        <taxon>Metazoa</taxon>
        <taxon>Ecdysozoa</taxon>
        <taxon>Arthropoda</taxon>
        <taxon>Crustacea</taxon>
        <taxon>Multicrustacea</taxon>
        <taxon>Malacostraca</taxon>
        <taxon>Eumalacostraca</taxon>
        <taxon>Eucarida</taxon>
        <taxon>Decapoda</taxon>
        <taxon>Pleocyemata</taxon>
        <taxon>Anomura</taxon>
        <taxon>Galatheoidea</taxon>
        <taxon>Porcellanidae</taxon>
        <taxon>Petrolisthes</taxon>
    </lineage>
</organism>
<evidence type="ECO:0000313" key="3">
    <source>
        <dbReference type="EMBL" id="KAK3878027.1"/>
    </source>
</evidence>